<protein>
    <submittedName>
        <fullName evidence="1">Predicted protein</fullName>
    </submittedName>
</protein>
<proteinExistence type="predicted"/>
<evidence type="ECO:0000313" key="1">
    <source>
        <dbReference type="EMBL" id="EDQ49607.1"/>
    </source>
</evidence>
<dbReference type="EMBL" id="DS545364">
    <property type="protein sequence ID" value="EDQ49607.1"/>
    <property type="molecule type" value="Genomic_DNA"/>
</dbReference>
<dbReference type="AlphaFoldDB" id="A9U3Z2"/>
<name>A9U3Z2_PHYPA</name>
<reference evidence="1" key="1">
    <citation type="journal article" date="2008" name="Science">
        <title>The Physcomitrella genome reveals evolutionary insights into the conquest of land by plants.</title>
        <authorList>
            <person name="Rensing S."/>
            <person name="Lang D."/>
            <person name="Zimmer A."/>
            <person name="Terry A."/>
            <person name="Salamov A."/>
            <person name="Shapiro H."/>
            <person name="Nishiyama T."/>
            <person name="Perroud P.-F."/>
            <person name="Lindquist E."/>
            <person name="Kamisugi Y."/>
            <person name="Tanahashi T."/>
            <person name="Sakakibara K."/>
            <person name="Fujita T."/>
            <person name="Oishi K."/>
            <person name="Shin-I T."/>
            <person name="Kuroki Y."/>
            <person name="Toyoda A."/>
            <person name="Suzuki Y."/>
            <person name="Hashimoto A."/>
            <person name="Yamaguchi K."/>
            <person name="Sugano A."/>
            <person name="Kohara Y."/>
            <person name="Fujiyama A."/>
            <person name="Anterola A."/>
            <person name="Aoki S."/>
            <person name="Ashton N."/>
            <person name="Barbazuk W.B."/>
            <person name="Barker E."/>
            <person name="Bennetzen J."/>
            <person name="Bezanilla M."/>
            <person name="Blankenship R."/>
            <person name="Cho S.H."/>
            <person name="Dutcher S."/>
            <person name="Estelle M."/>
            <person name="Fawcett J.A."/>
            <person name="Gundlach H."/>
            <person name="Hanada K."/>
            <person name="Heyl A."/>
            <person name="Hicks K.A."/>
            <person name="Hugh J."/>
            <person name="Lohr M."/>
            <person name="Mayer K."/>
            <person name="Melkozernov A."/>
            <person name="Murata T."/>
            <person name="Nelson D."/>
            <person name="Pils B."/>
            <person name="Prigge M."/>
            <person name="Reiss B."/>
            <person name="Renner T."/>
            <person name="Rombauts S."/>
            <person name="Rushton P."/>
            <person name="Sanderfoot A."/>
            <person name="Schween G."/>
            <person name="Shiu S.-H."/>
            <person name="Stueber K."/>
            <person name="Theodoulou F.L."/>
            <person name="Tu H."/>
            <person name="Van de Peer Y."/>
            <person name="Verrier P.J."/>
            <person name="Waters E."/>
            <person name="Wood A."/>
            <person name="Yang L."/>
            <person name="Cove D."/>
            <person name="Cuming A."/>
            <person name="Hasebe M."/>
            <person name="Lucas S."/>
            <person name="Mishler D.B."/>
            <person name="Reski R."/>
            <person name="Grigoriev I."/>
            <person name="Quatrano R.S."/>
            <person name="Boore J.L."/>
        </authorList>
    </citation>
    <scope>NUCLEOTIDE SEQUENCE [LARGE SCALE GENOMIC DNA]</scope>
</reference>
<organism>
    <name type="scientific">Physcomitrium patens</name>
    <name type="common">Spreading-leaved earth moss</name>
    <name type="synonym">Physcomitrella patens</name>
    <dbReference type="NCBI Taxonomy" id="3218"/>
    <lineage>
        <taxon>Eukaryota</taxon>
        <taxon>Viridiplantae</taxon>
        <taxon>Streptophyta</taxon>
        <taxon>Embryophyta</taxon>
        <taxon>Bryophyta</taxon>
        <taxon>Bryophytina</taxon>
        <taxon>Bryopsida</taxon>
        <taxon>Funariidae</taxon>
        <taxon>Funariales</taxon>
        <taxon>Funariaceae</taxon>
        <taxon>Physcomitrium</taxon>
    </lineage>
</organism>
<gene>
    <name evidence="1" type="ORF">PHYPADRAFT_101635</name>
</gene>
<sequence length="118" mass="13610">MPIEYCRKSIPYIHQLDNRTTQTYQLKLFRAFQQAVLGHKHAPRYEEPLTECRQRKAFMICGEFQAVPTPKNKYTYACPGLEPSSSQVGFSLNKTSQLMQLKNKPCQDAPTTTYTCDL</sequence>
<accession>A9U3Z2</accession>